<evidence type="ECO:0000313" key="1">
    <source>
        <dbReference type="EMBL" id="PKI77527.1"/>
    </source>
</evidence>
<dbReference type="Proteomes" id="UP000233551">
    <property type="component" value="Unassembled WGS sequence"/>
</dbReference>
<dbReference type="AlphaFoldDB" id="A0A2I0LA21"/>
<accession>A0A2I0LA21</accession>
<dbReference type="EMBL" id="PGOL01000091">
    <property type="protein sequence ID" value="PKI77527.1"/>
    <property type="molecule type" value="Genomic_DNA"/>
</dbReference>
<name>A0A2I0LA21_PUNGR</name>
<comment type="caution">
    <text evidence="1">The sequence shown here is derived from an EMBL/GenBank/DDBJ whole genome shotgun (WGS) entry which is preliminary data.</text>
</comment>
<keyword evidence="2" id="KW-1185">Reference proteome</keyword>
<protein>
    <submittedName>
        <fullName evidence="1">Uncharacterized protein</fullName>
    </submittedName>
</protein>
<reference evidence="1 2" key="1">
    <citation type="submission" date="2017-11" db="EMBL/GenBank/DDBJ databases">
        <title>De-novo sequencing of pomegranate (Punica granatum L.) genome.</title>
        <authorList>
            <person name="Akparov Z."/>
            <person name="Amiraslanov A."/>
            <person name="Hajiyeva S."/>
            <person name="Abbasov M."/>
            <person name="Kaur K."/>
            <person name="Hamwieh A."/>
            <person name="Solovyev V."/>
            <person name="Salamov A."/>
            <person name="Braich B."/>
            <person name="Kosarev P."/>
            <person name="Mahmoud A."/>
            <person name="Hajiyev E."/>
            <person name="Babayeva S."/>
            <person name="Izzatullayeva V."/>
            <person name="Mammadov A."/>
            <person name="Mammadov A."/>
            <person name="Sharifova S."/>
            <person name="Ojaghi J."/>
            <person name="Eynullazada K."/>
            <person name="Bayramov B."/>
            <person name="Abdulazimova A."/>
            <person name="Shahmuradov I."/>
        </authorList>
    </citation>
    <scope>NUCLEOTIDE SEQUENCE [LARGE SCALE GENOMIC DNA]</scope>
    <source>
        <strain evidence="2">cv. AG2017</strain>
        <tissue evidence="1">Leaf</tissue>
    </source>
</reference>
<proteinExistence type="predicted"/>
<evidence type="ECO:0000313" key="2">
    <source>
        <dbReference type="Proteomes" id="UP000233551"/>
    </source>
</evidence>
<sequence>MGHLAVSLPRRLDFQLRAKKEVVMFVEGAEEEVKEMMMVAVMERGGGDGDGCDVVRKEGAKECSEERRRWLRQ</sequence>
<gene>
    <name evidence="1" type="ORF">CRG98_002133</name>
</gene>
<organism evidence="1 2">
    <name type="scientific">Punica granatum</name>
    <name type="common">Pomegranate</name>
    <dbReference type="NCBI Taxonomy" id="22663"/>
    <lineage>
        <taxon>Eukaryota</taxon>
        <taxon>Viridiplantae</taxon>
        <taxon>Streptophyta</taxon>
        <taxon>Embryophyta</taxon>
        <taxon>Tracheophyta</taxon>
        <taxon>Spermatophyta</taxon>
        <taxon>Magnoliopsida</taxon>
        <taxon>eudicotyledons</taxon>
        <taxon>Gunneridae</taxon>
        <taxon>Pentapetalae</taxon>
        <taxon>rosids</taxon>
        <taxon>malvids</taxon>
        <taxon>Myrtales</taxon>
        <taxon>Lythraceae</taxon>
        <taxon>Punica</taxon>
    </lineage>
</organism>